<reference evidence="2 3" key="1">
    <citation type="submission" date="2017-08" db="EMBL/GenBank/DDBJ databases">
        <title>Comparative genomics of non-oral Prevotella species.</title>
        <authorList>
            <person name="Accetto T."/>
            <person name="Nograsek B."/>
            <person name="Avgustin G."/>
        </authorList>
    </citation>
    <scope>NUCLEOTIDE SEQUENCE [LARGE SCALE GENOMIC DNA]</scope>
    <source>
        <strain evidence="2 3">TC1-1</strain>
    </source>
</reference>
<dbReference type="GeneID" id="72480873"/>
<dbReference type="RefSeq" id="WP_006281546.1">
    <property type="nucleotide sequence ID" value="NZ_BPTR01000001.1"/>
</dbReference>
<keyword evidence="3" id="KW-1185">Reference proteome</keyword>
<dbReference type="Proteomes" id="UP000887043">
    <property type="component" value="Unassembled WGS sequence"/>
</dbReference>
<evidence type="ECO:0000313" key="2">
    <source>
        <dbReference type="EMBL" id="OYP56620.1"/>
    </source>
</evidence>
<evidence type="ECO:0000313" key="1">
    <source>
        <dbReference type="EMBL" id="GJG27990.1"/>
    </source>
</evidence>
<dbReference type="EMBL" id="BPTR01000001">
    <property type="protein sequence ID" value="GJG27990.1"/>
    <property type="molecule type" value="Genomic_DNA"/>
</dbReference>
<accession>A0AA37I2T8</accession>
<organism evidence="1 4">
    <name type="scientific">Segatella bryantii</name>
    <name type="common">Prevotella bryantii</name>
    <dbReference type="NCBI Taxonomy" id="77095"/>
    <lineage>
        <taxon>Bacteria</taxon>
        <taxon>Pseudomonadati</taxon>
        <taxon>Bacteroidota</taxon>
        <taxon>Bacteroidia</taxon>
        <taxon>Bacteroidales</taxon>
        <taxon>Prevotellaceae</taxon>
        <taxon>Segatella</taxon>
    </lineage>
</organism>
<dbReference type="EMBL" id="NPJF01000020">
    <property type="protein sequence ID" value="OYP56620.1"/>
    <property type="molecule type" value="Genomic_DNA"/>
</dbReference>
<evidence type="ECO:0000313" key="3">
    <source>
        <dbReference type="Proteomes" id="UP000216189"/>
    </source>
</evidence>
<dbReference type="AlphaFoldDB" id="A0AA37I2T8"/>
<comment type="caution">
    <text evidence="1">The sequence shown here is derived from an EMBL/GenBank/DDBJ whole genome shotgun (WGS) entry which is preliminary data.</text>
</comment>
<sequence>MYILKRIFVWLRRFPHSRGFGVQSPFAYKFLRYVVNEHNPYYAYAELKRDLPHLDLLTRKLAKLYFRMANYAQAKTWYIYNDLPDAYRQYIHRGSLTSDIIQDVMPLDTYTVALVGTDHNYADICRQLIAKANDKSILIIDQIYKSKETRQLWEELIHDNRTIITFDLYYCGIIFFDKMMYKANYIVNF</sequence>
<protein>
    <submittedName>
        <fullName evidence="1">Uncharacterized protein</fullName>
    </submittedName>
</protein>
<reference evidence="1" key="2">
    <citation type="submission" date="2021-08" db="EMBL/GenBank/DDBJ databases">
        <title>Prevotella lacticifex sp. nov., isolated from rumen of cow.</title>
        <authorList>
            <person name="Shinkai T."/>
            <person name="Ikeyama N."/>
            <person name="Kumagai M."/>
            <person name="Ohmori H."/>
            <person name="Sakamoto M."/>
            <person name="Ohkuma M."/>
            <person name="Mitsumori M."/>
        </authorList>
    </citation>
    <scope>NUCLEOTIDE SEQUENCE</scope>
    <source>
        <strain evidence="1">DSM 11371</strain>
    </source>
</reference>
<gene>
    <name evidence="2" type="ORF">CIK91_02735</name>
    <name evidence="1" type="ORF">PRRU23_16900</name>
</gene>
<evidence type="ECO:0000313" key="4">
    <source>
        <dbReference type="Proteomes" id="UP000887043"/>
    </source>
</evidence>
<dbReference type="Proteomes" id="UP000216189">
    <property type="component" value="Unassembled WGS sequence"/>
</dbReference>
<proteinExistence type="predicted"/>
<name>A0AA37I2T8_SEGBR</name>